<dbReference type="InterPro" id="IPR029058">
    <property type="entry name" value="AB_hydrolase_fold"/>
</dbReference>
<keyword evidence="1" id="KW-0732">Signal</keyword>
<feature type="chain" id="PRO_5045250506" evidence="1">
    <location>
        <begin position="32"/>
        <end position="331"/>
    </location>
</feature>
<dbReference type="InterPro" id="IPR000801">
    <property type="entry name" value="Esterase-like"/>
</dbReference>
<dbReference type="Proteomes" id="UP000707731">
    <property type="component" value="Unassembled WGS sequence"/>
</dbReference>
<evidence type="ECO:0000256" key="1">
    <source>
        <dbReference type="SAM" id="SignalP"/>
    </source>
</evidence>
<reference evidence="2 3" key="1">
    <citation type="submission" date="2020-10" db="EMBL/GenBank/DDBJ databases">
        <title>Identification of Nocardia species via Next-generation sequencing and recognition of intraspecies genetic diversity.</title>
        <authorList>
            <person name="Li P."/>
            <person name="Li P."/>
            <person name="Lu B."/>
        </authorList>
    </citation>
    <scope>NUCLEOTIDE SEQUENCE [LARGE SCALE GENOMIC DNA]</scope>
    <source>
        <strain evidence="2 3">BJ06-0143</strain>
    </source>
</reference>
<proteinExistence type="predicted"/>
<evidence type="ECO:0000313" key="3">
    <source>
        <dbReference type="Proteomes" id="UP000707731"/>
    </source>
</evidence>
<dbReference type="Gene3D" id="3.40.50.1820">
    <property type="entry name" value="alpha/beta hydrolase"/>
    <property type="match status" value="1"/>
</dbReference>
<accession>A0ABS0D924</accession>
<evidence type="ECO:0000313" key="2">
    <source>
        <dbReference type="EMBL" id="MBF6354964.1"/>
    </source>
</evidence>
<name>A0ABS0D924_9NOCA</name>
<comment type="caution">
    <text evidence="2">The sequence shown here is derived from an EMBL/GenBank/DDBJ whole genome shotgun (WGS) entry which is preliminary data.</text>
</comment>
<dbReference type="PANTHER" id="PTHR48098">
    <property type="entry name" value="ENTEROCHELIN ESTERASE-RELATED"/>
    <property type="match status" value="1"/>
</dbReference>
<feature type="signal peptide" evidence="1">
    <location>
        <begin position="1"/>
        <end position="31"/>
    </location>
</feature>
<organism evidence="2 3">
    <name type="scientific">Nocardia higoensis</name>
    <dbReference type="NCBI Taxonomy" id="228599"/>
    <lineage>
        <taxon>Bacteria</taxon>
        <taxon>Bacillati</taxon>
        <taxon>Actinomycetota</taxon>
        <taxon>Actinomycetes</taxon>
        <taxon>Mycobacteriales</taxon>
        <taxon>Nocardiaceae</taxon>
        <taxon>Nocardia</taxon>
    </lineage>
</organism>
<gene>
    <name evidence="2" type="ORF">IU449_10480</name>
</gene>
<dbReference type="InterPro" id="IPR050583">
    <property type="entry name" value="Mycobacterial_A85_antigen"/>
</dbReference>
<protein>
    <submittedName>
        <fullName evidence="2">Esterase family protein</fullName>
    </submittedName>
</protein>
<dbReference type="RefSeq" id="WP_195001633.1">
    <property type="nucleotide sequence ID" value="NZ_JADLQN010000001.1"/>
</dbReference>
<dbReference type="SUPFAM" id="SSF53474">
    <property type="entry name" value="alpha/beta-Hydrolases"/>
    <property type="match status" value="1"/>
</dbReference>
<keyword evidence="3" id="KW-1185">Reference proteome</keyword>
<dbReference type="PANTHER" id="PTHR48098:SF1">
    <property type="entry name" value="DIACYLGLYCEROL ACYLTRANSFERASE_MYCOLYLTRANSFERASE AG85A"/>
    <property type="match status" value="1"/>
</dbReference>
<dbReference type="EMBL" id="JADLQN010000001">
    <property type="protein sequence ID" value="MBF6354964.1"/>
    <property type="molecule type" value="Genomic_DNA"/>
</dbReference>
<sequence>MVGFGFTGRRSFGAAVAAAALFLGGLGPARAEGPEPAVTDIRQGTERALTVEVFSPAMKGTTEVLVLRAADPTRPAPTLYLLNGASGHVDGSWHDSTDYQSYFAGKQVNVVIPLGGAGSYFTDWRSEDPVLGTQRWGTFLTEELPPLIDEKFGGNGANAVVGVSMSGTSVFQLALGAPGLYRAIGSFSGCVRTSDLQGQVMVNAVVAAHRGNPVNMWGPPDDPTWQANDPYLHAEGLRGTEIYISSGSGIPGPYDSPTAVGGDQSELGYRLLFGAPLEAVTNMCTLQLRERLRELGIPATIDLRPTGTHAWDYWQEDLHKAWPVFEAALNR</sequence>
<dbReference type="Pfam" id="PF00756">
    <property type="entry name" value="Esterase"/>
    <property type="match status" value="1"/>
</dbReference>